<sequence length="132" mass="14575">MYKPRGCVCSKISMMKQPNSFAKTDILWNISESPSVGSKNTATTEAGLKRPDLDHGHSHRLVPPWFTFAWGGLLPNCFLENVPEANKCAHCLQCKFRMAGSGYRIPPPPPQPTATLTLNAFLFACQSGHLQM</sequence>
<protein>
    <submittedName>
        <fullName evidence="1">Uncharacterized protein</fullName>
    </submittedName>
</protein>
<dbReference type="EMBL" id="EQ999981">
    <property type="protein sequence ID" value="OAT02473.1"/>
    <property type="molecule type" value="Genomic_DNA"/>
</dbReference>
<keyword evidence="2" id="KW-1185">Reference proteome</keyword>
<dbReference type="RefSeq" id="XP_045282200.1">
    <property type="nucleotide sequence ID" value="XM_045426685.1"/>
</dbReference>
<accession>A0ABX2VZA7</accession>
<evidence type="ECO:0000313" key="2">
    <source>
        <dbReference type="Proteomes" id="UP000002039"/>
    </source>
</evidence>
<name>A0ABX2VZA7_AJEDR</name>
<proteinExistence type="predicted"/>
<organism evidence="1 2">
    <name type="scientific">Ajellomyces dermatitidis (strain ER-3 / ATCC MYA-2586)</name>
    <name type="common">Blastomyces dermatitidis</name>
    <dbReference type="NCBI Taxonomy" id="559297"/>
    <lineage>
        <taxon>Eukaryota</taxon>
        <taxon>Fungi</taxon>
        <taxon>Dikarya</taxon>
        <taxon>Ascomycota</taxon>
        <taxon>Pezizomycotina</taxon>
        <taxon>Eurotiomycetes</taxon>
        <taxon>Eurotiomycetidae</taxon>
        <taxon>Onygenales</taxon>
        <taxon>Ajellomycetaceae</taxon>
        <taxon>Blastomyces</taxon>
    </lineage>
</organism>
<reference evidence="2" key="1">
    <citation type="journal article" date="2015" name="PLoS Genet.">
        <title>The dynamic genome and transcriptome of the human fungal pathogen Blastomyces and close relative Emmonsia.</title>
        <authorList>
            <person name="Munoz J.F."/>
            <person name="Gauthier G.M."/>
            <person name="Desjardins C.A."/>
            <person name="Gallo J.E."/>
            <person name="Holder J."/>
            <person name="Sullivan T.D."/>
            <person name="Marty A.J."/>
            <person name="Carmen J.C."/>
            <person name="Chen Z."/>
            <person name="Ding L."/>
            <person name="Gujja S."/>
            <person name="Magrini V."/>
            <person name="Misas E."/>
            <person name="Mitreva M."/>
            <person name="Priest M."/>
            <person name="Saif S."/>
            <person name="Whiston E.A."/>
            <person name="Young S."/>
            <person name="Zeng Q."/>
            <person name="Goldman W.E."/>
            <person name="Mardis E.R."/>
            <person name="Taylor J.W."/>
            <person name="McEwen J.G."/>
            <person name="Clay O.K."/>
            <person name="Klein B.S."/>
            <person name="Cuomo C.A."/>
        </authorList>
    </citation>
    <scope>NUCLEOTIDE SEQUENCE [LARGE SCALE GENOMIC DNA]</scope>
    <source>
        <strain evidence="2">ER-3 / ATCC MYA-2586</strain>
    </source>
</reference>
<evidence type="ECO:0000313" key="1">
    <source>
        <dbReference type="EMBL" id="OAT02473.1"/>
    </source>
</evidence>
<dbReference type="Proteomes" id="UP000002039">
    <property type="component" value="Unassembled WGS sequence"/>
</dbReference>
<gene>
    <name evidence="1" type="ORF">BDCG_17580</name>
</gene>
<dbReference type="GeneID" id="69032472"/>